<dbReference type="EMBL" id="CM046505">
    <property type="protein sequence ID" value="KAI8674506.1"/>
    <property type="molecule type" value="Genomic_DNA"/>
</dbReference>
<name>A0ACC0R5J3_9HYPO</name>
<dbReference type="Proteomes" id="UP001065298">
    <property type="component" value="Chromosome 3"/>
</dbReference>
<gene>
    <name evidence="1" type="ORF">NCS57_00348500</name>
</gene>
<protein>
    <submittedName>
        <fullName evidence="1">Uncharacterized protein</fullName>
    </submittedName>
</protein>
<reference evidence="1" key="1">
    <citation type="submission" date="2022-06" db="EMBL/GenBank/DDBJ databases">
        <title>Fusarium solani species complex genomes reveal bases of compartmentalisation and animal pathogenesis.</title>
        <authorList>
            <person name="Tsai I.J."/>
        </authorList>
    </citation>
    <scope>NUCLEOTIDE SEQUENCE</scope>
    <source>
        <strain evidence="1">Fu6.1</strain>
    </source>
</reference>
<accession>A0ACC0R5J3</accession>
<sequence length="440" mass="50399">MSRRLPTPGPDQGSYVQFQLSVAQSDWQPSPPPPPPPQDPRQAASRKLNERMPKNKDEWQKARQKHHFETPEDVYRTVSSLVQDVDDGLLPRHLRRFVCLAVCCVDHHCGDKETAYSNYRARFGREVKELTIDNYMHLARSVIGLMDELYPTLRHLAFEGVLLFASLSLSDLGYYRQEPAEFKSCFPQINIVPEEHASLALYPPFLVISRRPEYWDKYELVCEALNIRCLPKAELLMFTSVLESKKPVPHVLPSPHTPRKRVYDMARDIWVDKDDANSTTCLDTEVMFPISDRIDGYKVFRIPETIQQEAASAGKVQDDCVRQDLRNAVAFRFGWSPCHSNVAKHVYKELEVQLGILSPGLVHANQFYFRHDSGAMRIPNGWIWVIVPTILTIEQVKITLSYEDVQEDVTWCNGSGFLLGPGTTLSTPNVIYYISISFPY</sequence>
<keyword evidence="2" id="KW-1185">Reference proteome</keyword>
<evidence type="ECO:0000313" key="2">
    <source>
        <dbReference type="Proteomes" id="UP001065298"/>
    </source>
</evidence>
<comment type="caution">
    <text evidence="1">The sequence shown here is derived from an EMBL/GenBank/DDBJ whole genome shotgun (WGS) entry which is preliminary data.</text>
</comment>
<organism evidence="1 2">
    <name type="scientific">Fusarium keratoplasticum</name>
    <dbReference type="NCBI Taxonomy" id="1328300"/>
    <lineage>
        <taxon>Eukaryota</taxon>
        <taxon>Fungi</taxon>
        <taxon>Dikarya</taxon>
        <taxon>Ascomycota</taxon>
        <taxon>Pezizomycotina</taxon>
        <taxon>Sordariomycetes</taxon>
        <taxon>Hypocreomycetidae</taxon>
        <taxon>Hypocreales</taxon>
        <taxon>Nectriaceae</taxon>
        <taxon>Fusarium</taxon>
        <taxon>Fusarium solani species complex</taxon>
    </lineage>
</organism>
<proteinExistence type="predicted"/>
<evidence type="ECO:0000313" key="1">
    <source>
        <dbReference type="EMBL" id="KAI8674506.1"/>
    </source>
</evidence>